<name>A0AAX2EPU2_9ENTR</name>
<dbReference type="Proteomes" id="UP000199173">
    <property type="component" value="Unassembled WGS sequence"/>
</dbReference>
<reference evidence="3 4" key="1">
    <citation type="submission" date="2016-10" db="EMBL/GenBank/DDBJ databases">
        <authorList>
            <person name="Varghese N."/>
            <person name="Submissions S."/>
        </authorList>
    </citation>
    <scope>NUCLEOTIDE SEQUENCE [LARGE SCALE GENOMIC DNA]</scope>
    <source>
        <strain evidence="2 3">NFIX06</strain>
        <strain evidence="1 4">NFIX08</strain>
    </source>
</reference>
<evidence type="ECO:0000313" key="1">
    <source>
        <dbReference type="EMBL" id="SFR06018.1"/>
    </source>
</evidence>
<evidence type="ECO:0000313" key="3">
    <source>
        <dbReference type="Proteomes" id="UP000198760"/>
    </source>
</evidence>
<comment type="caution">
    <text evidence="1">The sequence shown here is derived from an EMBL/GenBank/DDBJ whole genome shotgun (WGS) entry which is preliminary data.</text>
</comment>
<accession>A0AAX2EPU2</accession>
<dbReference type="RefSeq" id="WP_072438974.1">
    <property type="nucleotide sequence ID" value="NZ_FONC01000002.1"/>
</dbReference>
<evidence type="ECO:0000313" key="4">
    <source>
        <dbReference type="Proteomes" id="UP000199173"/>
    </source>
</evidence>
<dbReference type="Proteomes" id="UP000198760">
    <property type="component" value="Unassembled WGS sequence"/>
</dbReference>
<organism evidence="1 4">
    <name type="scientific">Kosakonia radicincitans</name>
    <dbReference type="NCBI Taxonomy" id="283686"/>
    <lineage>
        <taxon>Bacteria</taxon>
        <taxon>Pseudomonadati</taxon>
        <taxon>Pseudomonadota</taxon>
        <taxon>Gammaproteobacteria</taxon>
        <taxon>Enterobacterales</taxon>
        <taxon>Enterobacteriaceae</taxon>
        <taxon>Kosakonia</taxon>
    </lineage>
</organism>
<gene>
    <name evidence="2" type="ORF">SAMN03159428_01416</name>
    <name evidence="1" type="ORF">SAMN03159514_01422</name>
</gene>
<dbReference type="AlphaFoldDB" id="A0AAX2EPU2"/>
<sequence>MTTTNKTPLTLAEIQRINTLAKRDLLNLNGIVAATGFDPVDVDLVIKGQYMADLADQWKDDADITLQEYETIHRRYQPGKGHWDTEYAIARDMLIRPATVLAIAHSRFQNAHTHPAPKPVKAKPEKAKAVRRLFSADLDEIHKLERFGWPAAEIAEKLGVPVEAIAHAQRCLRNRWSYPDILESVNSKYGKAA</sequence>
<proteinExistence type="predicted"/>
<evidence type="ECO:0000313" key="2">
    <source>
        <dbReference type="EMBL" id="SFT65007.1"/>
    </source>
</evidence>
<dbReference type="EMBL" id="FPAV01000003">
    <property type="protein sequence ID" value="SFT65007.1"/>
    <property type="molecule type" value="Genomic_DNA"/>
</dbReference>
<dbReference type="EMBL" id="FOYJ01000003">
    <property type="protein sequence ID" value="SFR06018.1"/>
    <property type="molecule type" value="Genomic_DNA"/>
</dbReference>
<keyword evidence="3" id="KW-1185">Reference proteome</keyword>
<protein>
    <submittedName>
        <fullName evidence="1">Uncharacterized protein</fullName>
    </submittedName>
</protein>